<gene>
    <name evidence="5" type="ORF">ACFFGV_17930</name>
</gene>
<reference evidence="5 6" key="1">
    <citation type="submission" date="2024-09" db="EMBL/GenBank/DDBJ databases">
        <authorList>
            <person name="Sun Q."/>
            <person name="Mori K."/>
        </authorList>
    </citation>
    <scope>NUCLEOTIDE SEQUENCE [LARGE SCALE GENOMIC DNA]</scope>
    <source>
        <strain evidence="5 6">NCAIM B.02529</strain>
    </source>
</reference>
<dbReference type="PRINTS" id="PR00036">
    <property type="entry name" value="HTHLACI"/>
</dbReference>
<name>A0ABV6LT32_9BACI</name>
<dbReference type="PANTHER" id="PTHR30146:SF105">
    <property type="entry name" value="CATABOLITE CONTROL PROTEIN B"/>
    <property type="match status" value="1"/>
</dbReference>
<dbReference type="InterPro" id="IPR000843">
    <property type="entry name" value="HTH_LacI"/>
</dbReference>
<dbReference type="InterPro" id="IPR001761">
    <property type="entry name" value="Peripla_BP/Lac1_sug-bd_dom"/>
</dbReference>
<dbReference type="CDD" id="cd06286">
    <property type="entry name" value="PBP1_CcpB-like"/>
    <property type="match status" value="1"/>
</dbReference>
<dbReference type="SUPFAM" id="SSF47413">
    <property type="entry name" value="lambda repressor-like DNA-binding domains"/>
    <property type="match status" value="1"/>
</dbReference>
<dbReference type="EMBL" id="JBHLTP010000013">
    <property type="protein sequence ID" value="MFC0525467.1"/>
    <property type="molecule type" value="Genomic_DNA"/>
</dbReference>
<evidence type="ECO:0000256" key="2">
    <source>
        <dbReference type="ARBA" id="ARBA00023125"/>
    </source>
</evidence>
<feature type="domain" description="HTH lacI-type" evidence="4">
    <location>
        <begin position="2"/>
        <end position="56"/>
    </location>
</feature>
<dbReference type="PROSITE" id="PS00356">
    <property type="entry name" value="HTH_LACI_1"/>
    <property type="match status" value="1"/>
</dbReference>
<evidence type="ECO:0000313" key="5">
    <source>
        <dbReference type="EMBL" id="MFC0525467.1"/>
    </source>
</evidence>
<dbReference type="PROSITE" id="PS50932">
    <property type="entry name" value="HTH_LACI_2"/>
    <property type="match status" value="1"/>
</dbReference>
<sequence length="324" mass="35815">MANIKDVAQYANVSVTTVSRVLNGHPYVREEKRKAVEAAIEALEYIQNSNAINLSVGKTRLIGVVIPFVNHPYFSQLLNGISSRALELGYTLVLFQTTYDENKEIEAMEMLKHKQIDGVVITSRAVSWDCLKGYQPYGPIVVCEDNASEHISSVSIHHYDAFTAGMNLLIESGHRRIGYCISRPNSTNSLIRQEAFADAMNRIGASIHEEWLFTNRLSLEDGEQVVHQLLVQGEKPSALLVASDQVAAGIVMECQKQGMTVPGDLAVVGFDNHPISKALNITTIALPFQEVGRALVNSVLMEDKPTRQQYGFEVISRGSVVEQE</sequence>
<dbReference type="InterPro" id="IPR028082">
    <property type="entry name" value="Peripla_BP_I"/>
</dbReference>
<dbReference type="PANTHER" id="PTHR30146">
    <property type="entry name" value="LACI-RELATED TRANSCRIPTIONAL REPRESSOR"/>
    <property type="match status" value="1"/>
</dbReference>
<keyword evidence="1" id="KW-0805">Transcription regulation</keyword>
<evidence type="ECO:0000256" key="1">
    <source>
        <dbReference type="ARBA" id="ARBA00023015"/>
    </source>
</evidence>
<dbReference type="Pfam" id="PF00532">
    <property type="entry name" value="Peripla_BP_1"/>
    <property type="match status" value="1"/>
</dbReference>
<organism evidence="5 6">
    <name type="scientific">Pontibacillus salicampi</name>
    <dbReference type="NCBI Taxonomy" id="1449801"/>
    <lineage>
        <taxon>Bacteria</taxon>
        <taxon>Bacillati</taxon>
        <taxon>Bacillota</taxon>
        <taxon>Bacilli</taxon>
        <taxon>Bacillales</taxon>
        <taxon>Bacillaceae</taxon>
        <taxon>Pontibacillus</taxon>
    </lineage>
</organism>
<dbReference type="RefSeq" id="WP_377350774.1">
    <property type="nucleotide sequence ID" value="NZ_JBHLTP010000013.1"/>
</dbReference>
<dbReference type="Gene3D" id="3.40.50.2300">
    <property type="match status" value="2"/>
</dbReference>
<dbReference type="Proteomes" id="UP001589836">
    <property type="component" value="Unassembled WGS sequence"/>
</dbReference>
<dbReference type="GO" id="GO:0003677">
    <property type="term" value="F:DNA binding"/>
    <property type="evidence" value="ECO:0007669"/>
    <property type="project" value="UniProtKB-KW"/>
</dbReference>
<dbReference type="Gene3D" id="1.10.260.40">
    <property type="entry name" value="lambda repressor-like DNA-binding domains"/>
    <property type="match status" value="1"/>
</dbReference>
<keyword evidence="3" id="KW-0804">Transcription</keyword>
<dbReference type="InterPro" id="IPR010982">
    <property type="entry name" value="Lambda_DNA-bd_dom_sf"/>
</dbReference>
<protein>
    <submittedName>
        <fullName evidence="5">LacI family DNA-binding transcriptional regulator</fullName>
    </submittedName>
</protein>
<proteinExistence type="predicted"/>
<keyword evidence="6" id="KW-1185">Reference proteome</keyword>
<dbReference type="SUPFAM" id="SSF53822">
    <property type="entry name" value="Periplasmic binding protein-like I"/>
    <property type="match status" value="1"/>
</dbReference>
<dbReference type="CDD" id="cd01392">
    <property type="entry name" value="HTH_LacI"/>
    <property type="match status" value="1"/>
</dbReference>
<comment type="caution">
    <text evidence="5">The sequence shown here is derived from an EMBL/GenBank/DDBJ whole genome shotgun (WGS) entry which is preliminary data.</text>
</comment>
<evidence type="ECO:0000313" key="6">
    <source>
        <dbReference type="Proteomes" id="UP001589836"/>
    </source>
</evidence>
<keyword evidence="2 5" id="KW-0238">DNA-binding</keyword>
<accession>A0ABV6LT32</accession>
<dbReference type="Pfam" id="PF00356">
    <property type="entry name" value="LacI"/>
    <property type="match status" value="1"/>
</dbReference>
<evidence type="ECO:0000256" key="3">
    <source>
        <dbReference type="ARBA" id="ARBA00023163"/>
    </source>
</evidence>
<evidence type="ECO:0000259" key="4">
    <source>
        <dbReference type="PROSITE" id="PS50932"/>
    </source>
</evidence>
<dbReference type="SMART" id="SM00354">
    <property type="entry name" value="HTH_LACI"/>
    <property type="match status" value="1"/>
</dbReference>